<dbReference type="InterPro" id="IPR007214">
    <property type="entry name" value="YbaK/aa-tRNA-synth-assoc-dom"/>
</dbReference>
<sequence length="206" mass="22066">MAGSAPRQLDHHNRRPSQPARGYTPRTRGRRAPHPHPLKETAVTTTHVRSHLESFGWQGTILEFEESSATVELAATQAGTEPRRIAKTLGFYDPEDPTRAVLVVAAGDAKVNGGKFKRAFGGKPRMLTGDDVLPLTGHPVGGVCPFAVTDGTRVVLDVSLQRFTTVFPAAGTARSAVELAIPELEQFSGSGGWVDVCTGWQDEDAA</sequence>
<dbReference type="GO" id="GO:0002161">
    <property type="term" value="F:aminoacyl-tRNA deacylase activity"/>
    <property type="evidence" value="ECO:0007669"/>
    <property type="project" value="InterPro"/>
</dbReference>
<feature type="domain" description="YbaK/aminoacyl-tRNA synthetase-associated" evidence="2">
    <location>
        <begin position="66"/>
        <end position="187"/>
    </location>
</feature>
<gene>
    <name evidence="3" type="ORF">G7068_03070</name>
</gene>
<keyword evidence="4" id="KW-1185">Reference proteome</keyword>
<dbReference type="PANTHER" id="PTHR30411:SF1">
    <property type="entry name" value="CYTOPLASMIC PROTEIN"/>
    <property type="match status" value="1"/>
</dbReference>
<dbReference type="PANTHER" id="PTHR30411">
    <property type="entry name" value="CYTOPLASMIC PROTEIN"/>
    <property type="match status" value="1"/>
</dbReference>
<dbReference type="AlphaFoldDB" id="A0A6G7XCV0"/>
<protein>
    <submittedName>
        <fullName evidence="3">YbaK/EbsC family protein</fullName>
    </submittedName>
</protein>
<dbReference type="Pfam" id="PF04073">
    <property type="entry name" value="tRNA_edit"/>
    <property type="match status" value="1"/>
</dbReference>
<dbReference type="Proteomes" id="UP000502677">
    <property type="component" value="Chromosome"/>
</dbReference>
<dbReference type="SUPFAM" id="SSF55826">
    <property type="entry name" value="YbaK/ProRS associated domain"/>
    <property type="match status" value="1"/>
</dbReference>
<dbReference type="InterPro" id="IPR036754">
    <property type="entry name" value="YbaK/aa-tRNA-synt-asso_dom_sf"/>
</dbReference>
<proteinExistence type="predicted"/>
<evidence type="ECO:0000259" key="2">
    <source>
        <dbReference type="Pfam" id="PF04073"/>
    </source>
</evidence>
<dbReference type="KEGG" id="lvi:G7068_03070"/>
<reference evidence="3 4" key="1">
    <citation type="submission" date="2020-03" db="EMBL/GenBank/DDBJ databases">
        <title>Leucobacter sp. nov., isolated from beetles.</title>
        <authorList>
            <person name="Hyun D.-W."/>
            <person name="Bae J.-W."/>
        </authorList>
    </citation>
    <scope>NUCLEOTIDE SEQUENCE [LARGE SCALE GENOMIC DNA]</scope>
    <source>
        <strain evidence="3 4">HDW9C</strain>
    </source>
</reference>
<dbReference type="EMBL" id="CP049863">
    <property type="protein sequence ID" value="QIK62296.1"/>
    <property type="molecule type" value="Genomic_DNA"/>
</dbReference>
<organism evidence="3 4">
    <name type="scientific">Leucobacter viscericola</name>
    <dbReference type="NCBI Taxonomy" id="2714935"/>
    <lineage>
        <taxon>Bacteria</taxon>
        <taxon>Bacillati</taxon>
        <taxon>Actinomycetota</taxon>
        <taxon>Actinomycetes</taxon>
        <taxon>Micrococcales</taxon>
        <taxon>Microbacteriaceae</taxon>
        <taxon>Leucobacter</taxon>
    </lineage>
</organism>
<feature type="compositionally biased region" description="Basic residues" evidence="1">
    <location>
        <begin position="27"/>
        <end position="36"/>
    </location>
</feature>
<feature type="region of interest" description="Disordered" evidence="1">
    <location>
        <begin position="1"/>
        <end position="45"/>
    </location>
</feature>
<dbReference type="CDD" id="cd04333">
    <property type="entry name" value="ProX_deacylase"/>
    <property type="match status" value="1"/>
</dbReference>
<dbReference type="Gene3D" id="3.90.960.10">
    <property type="entry name" value="YbaK/aminoacyl-tRNA synthetase-associated domain"/>
    <property type="match status" value="1"/>
</dbReference>
<evidence type="ECO:0000256" key="1">
    <source>
        <dbReference type="SAM" id="MobiDB-lite"/>
    </source>
</evidence>
<accession>A0A6G7XCV0</accession>
<evidence type="ECO:0000313" key="3">
    <source>
        <dbReference type="EMBL" id="QIK62296.1"/>
    </source>
</evidence>
<name>A0A6G7XCV0_9MICO</name>
<evidence type="ECO:0000313" key="4">
    <source>
        <dbReference type="Proteomes" id="UP000502677"/>
    </source>
</evidence>